<keyword evidence="3" id="KW-1185">Reference proteome</keyword>
<accession>A0ABQ0JSB6</accession>
<dbReference type="NCBIfam" id="NF033547">
    <property type="entry name" value="transpos_IS1595"/>
    <property type="match status" value="1"/>
</dbReference>
<comment type="caution">
    <text evidence="2">The sequence shown here is derived from an EMBL/GenBank/DDBJ whole genome shotgun (WGS) entry which is preliminary data.</text>
</comment>
<protein>
    <recommendedName>
        <fullName evidence="1">ISXO2-like transposase domain-containing protein</fullName>
    </recommendedName>
</protein>
<name>A0ABQ0JSB6_9BACT</name>
<dbReference type="InterPro" id="IPR053164">
    <property type="entry name" value="IS1016-like_transposase"/>
</dbReference>
<dbReference type="InterPro" id="IPR024445">
    <property type="entry name" value="Tnp_ISXO2-like"/>
</dbReference>
<gene>
    <name evidence="2" type="ORF">BROSI_A0121</name>
</gene>
<dbReference type="PANTHER" id="PTHR47163:SF2">
    <property type="entry name" value="SI:DKEY-17M8.2"/>
    <property type="match status" value="1"/>
</dbReference>
<organism evidence="2 3">
    <name type="scientific">Candidatus Brocadia sinica JPN1</name>
    <dbReference type="NCBI Taxonomy" id="1197129"/>
    <lineage>
        <taxon>Bacteria</taxon>
        <taxon>Pseudomonadati</taxon>
        <taxon>Planctomycetota</taxon>
        <taxon>Candidatus Brocadiia</taxon>
        <taxon>Candidatus Brocadiales</taxon>
        <taxon>Candidatus Brocadiaceae</taxon>
        <taxon>Candidatus Brocadia</taxon>
    </lineage>
</organism>
<feature type="domain" description="ISXO2-like transposase" evidence="1">
    <location>
        <begin position="53"/>
        <end position="195"/>
    </location>
</feature>
<dbReference type="Pfam" id="PF12762">
    <property type="entry name" value="DDE_Tnp_IS1595"/>
    <property type="match status" value="1"/>
</dbReference>
<dbReference type="SMART" id="SM01126">
    <property type="entry name" value="DDE_Tnp_IS1595"/>
    <property type="match status" value="1"/>
</dbReference>
<dbReference type="EMBL" id="BAFN01000001">
    <property type="protein sequence ID" value="GAN31620.1"/>
    <property type="molecule type" value="Genomic_DNA"/>
</dbReference>
<evidence type="ECO:0000313" key="2">
    <source>
        <dbReference type="EMBL" id="GAN31620.1"/>
    </source>
</evidence>
<reference evidence="3" key="1">
    <citation type="journal article" date="2015" name="Genome Announc.">
        <title>Draft Genome Sequence of an Anaerobic Ammonium-Oxidizing Bacterium, "Candidatus Brocadia sinica".</title>
        <authorList>
            <person name="Oshiki M."/>
            <person name="Shinyako-Hata K."/>
            <person name="Satoh H."/>
            <person name="Okabe S."/>
        </authorList>
    </citation>
    <scope>NUCLEOTIDE SEQUENCE [LARGE SCALE GENOMIC DNA]</scope>
    <source>
        <strain evidence="3">JPN1</strain>
    </source>
</reference>
<sequence length="238" mass="27300">MTLWFRAIWWITGQKNGASALGLKRMLGLGSYRTAWAWLHKLRRAMVRPGREKLSEEVEVDETYYGGEKPGKRGRGAEGKALIIIAVEDKGVGVGRIRLKQVPDASADSLSPFIQENIEPGSTIHTDAWHGYNQLTRLGYKHNVTNQRSSVGENPLPLVHHIASLLKRWLLGTHQGAISHEQLNYYLDEYTFRFNRRTSKHRGKLFYRLLQNATQIEPTTFDKIVKHTRGQKPKRYNI</sequence>
<dbReference type="Proteomes" id="UP000032309">
    <property type="component" value="Unassembled WGS sequence"/>
</dbReference>
<dbReference type="PANTHER" id="PTHR47163">
    <property type="entry name" value="DDE_TNP_IS1595 DOMAIN-CONTAINING PROTEIN"/>
    <property type="match status" value="1"/>
</dbReference>
<evidence type="ECO:0000259" key="1">
    <source>
        <dbReference type="SMART" id="SM01126"/>
    </source>
</evidence>
<proteinExistence type="predicted"/>
<evidence type="ECO:0000313" key="3">
    <source>
        <dbReference type="Proteomes" id="UP000032309"/>
    </source>
</evidence>